<evidence type="ECO:0000259" key="25">
    <source>
        <dbReference type="PROSITE" id="PS50011"/>
    </source>
</evidence>
<evidence type="ECO:0000256" key="7">
    <source>
        <dbReference type="ARBA" id="ARBA00022553"/>
    </source>
</evidence>
<dbReference type="EMBL" id="AYRZ02000119">
    <property type="protein sequence ID" value="PHT61769.1"/>
    <property type="molecule type" value="Genomic_DNA"/>
</dbReference>
<dbReference type="InterPro" id="IPR054722">
    <property type="entry name" value="PolX-like_BBD"/>
</dbReference>
<dbReference type="InterPro" id="IPR008271">
    <property type="entry name" value="Ser/Thr_kinase_AS"/>
</dbReference>
<dbReference type="SUPFAM" id="SSF52047">
    <property type="entry name" value="RNI-like"/>
    <property type="match status" value="1"/>
</dbReference>
<feature type="domain" description="Protein kinase" evidence="25">
    <location>
        <begin position="1227"/>
        <end position="1539"/>
    </location>
</feature>
<dbReference type="FunFam" id="3.80.10.10:FF:000288">
    <property type="entry name" value="LRR receptor-like serine/threonine-protein kinase EFR"/>
    <property type="match status" value="1"/>
</dbReference>
<keyword evidence="13 22" id="KW-0547">Nucleotide-binding</keyword>
<evidence type="ECO:0000256" key="2">
    <source>
        <dbReference type="ARBA" id="ARBA00004479"/>
    </source>
</evidence>
<keyword evidence="12" id="KW-0677">Repeat</keyword>
<feature type="transmembrane region" description="Helical" evidence="24">
    <location>
        <begin position="947"/>
        <end position="969"/>
    </location>
</feature>
<evidence type="ECO:0000256" key="3">
    <source>
        <dbReference type="ARBA" id="ARBA00008684"/>
    </source>
</evidence>
<feature type="region of interest" description="Disordered" evidence="23">
    <location>
        <begin position="76"/>
        <end position="114"/>
    </location>
</feature>
<dbReference type="PROSITE" id="PS00108">
    <property type="entry name" value="PROTEIN_KINASE_ST"/>
    <property type="match status" value="1"/>
</dbReference>
<feature type="region of interest" description="Disordered" evidence="23">
    <location>
        <begin position="348"/>
        <end position="372"/>
    </location>
</feature>
<dbReference type="Gramene" id="PHT61769">
    <property type="protein sequence ID" value="PHT61769"/>
    <property type="gene ID" value="T459_34373"/>
</dbReference>
<keyword evidence="27" id="KW-1185">Reference proteome</keyword>
<dbReference type="Pfam" id="PF22936">
    <property type="entry name" value="Pol_BBD"/>
    <property type="match status" value="1"/>
</dbReference>
<evidence type="ECO:0000256" key="5">
    <source>
        <dbReference type="ARBA" id="ARBA00022475"/>
    </source>
</evidence>
<dbReference type="InterPro" id="IPR013210">
    <property type="entry name" value="LRR_N_plant-typ"/>
</dbReference>
<dbReference type="GO" id="GO:0050832">
    <property type="term" value="P:defense response to fungus"/>
    <property type="evidence" value="ECO:0007669"/>
    <property type="project" value="UniProtKB-ARBA"/>
</dbReference>
<gene>
    <name evidence="26" type="ORF">T459_34373</name>
</gene>
<evidence type="ECO:0000256" key="21">
    <source>
        <dbReference type="ARBA" id="ARBA00048679"/>
    </source>
</evidence>
<dbReference type="SMART" id="SM00220">
    <property type="entry name" value="S_TKc"/>
    <property type="match status" value="1"/>
</dbReference>
<proteinExistence type="inferred from homology"/>
<evidence type="ECO:0000256" key="4">
    <source>
        <dbReference type="ARBA" id="ARBA00012513"/>
    </source>
</evidence>
<evidence type="ECO:0000256" key="17">
    <source>
        <dbReference type="ARBA" id="ARBA00023136"/>
    </source>
</evidence>
<evidence type="ECO:0000256" key="24">
    <source>
        <dbReference type="SAM" id="Phobius"/>
    </source>
</evidence>
<dbReference type="GO" id="GO:0005524">
    <property type="term" value="F:ATP binding"/>
    <property type="evidence" value="ECO:0007669"/>
    <property type="project" value="UniProtKB-UniRule"/>
</dbReference>
<dbReference type="InterPro" id="IPR000719">
    <property type="entry name" value="Prot_kinase_dom"/>
</dbReference>
<evidence type="ECO:0000256" key="16">
    <source>
        <dbReference type="ARBA" id="ARBA00022989"/>
    </source>
</evidence>
<dbReference type="FunFam" id="1.10.510.10:FF:000358">
    <property type="entry name" value="Putative leucine-rich repeat receptor-like serine/threonine-protein kinase"/>
    <property type="match status" value="1"/>
</dbReference>
<keyword evidence="7" id="KW-0597">Phosphoprotein</keyword>
<evidence type="ECO:0000256" key="10">
    <source>
        <dbReference type="ARBA" id="ARBA00022692"/>
    </source>
</evidence>
<keyword evidence="9" id="KW-0808">Transferase</keyword>
<dbReference type="EC" id="2.7.11.1" evidence="4"/>
<reference evidence="26 27" key="2">
    <citation type="journal article" date="2017" name="Genome Biol.">
        <title>New reference genome sequences of hot pepper reveal the massive evolution of plant disease-resistance genes by retroduplication.</title>
        <authorList>
            <person name="Kim S."/>
            <person name="Park J."/>
            <person name="Yeom S.I."/>
            <person name="Kim Y.M."/>
            <person name="Seo E."/>
            <person name="Kim K.T."/>
            <person name="Kim M.S."/>
            <person name="Lee J.M."/>
            <person name="Cheong K."/>
            <person name="Shin H.S."/>
            <person name="Kim S.B."/>
            <person name="Han K."/>
            <person name="Lee J."/>
            <person name="Park M."/>
            <person name="Lee H.A."/>
            <person name="Lee H.Y."/>
            <person name="Lee Y."/>
            <person name="Oh S."/>
            <person name="Lee J.H."/>
            <person name="Choi E."/>
            <person name="Choi E."/>
            <person name="Lee S.E."/>
            <person name="Jeon J."/>
            <person name="Kim H."/>
            <person name="Choi G."/>
            <person name="Song H."/>
            <person name="Lee J."/>
            <person name="Lee S.C."/>
            <person name="Kwon J.K."/>
            <person name="Lee H.Y."/>
            <person name="Koo N."/>
            <person name="Hong Y."/>
            <person name="Kim R.W."/>
            <person name="Kang W.H."/>
            <person name="Huh J.H."/>
            <person name="Kang B.C."/>
            <person name="Yang T.J."/>
            <person name="Lee Y.H."/>
            <person name="Bennetzen J.L."/>
            <person name="Choi D."/>
        </authorList>
    </citation>
    <scope>NUCLEOTIDE SEQUENCE [LARGE SCALE GENOMIC DNA]</scope>
    <source>
        <strain evidence="27">cv. CM334</strain>
    </source>
</reference>
<dbReference type="PANTHER" id="PTHR27008">
    <property type="entry name" value="OS04G0122200 PROTEIN"/>
    <property type="match status" value="1"/>
</dbReference>
<dbReference type="GO" id="GO:0005886">
    <property type="term" value="C:plasma membrane"/>
    <property type="evidence" value="ECO:0007669"/>
    <property type="project" value="UniProtKB-SubCell"/>
</dbReference>
<dbReference type="SMART" id="SM00369">
    <property type="entry name" value="LRR_TYP"/>
    <property type="match status" value="6"/>
</dbReference>
<dbReference type="InterPro" id="IPR017441">
    <property type="entry name" value="Protein_kinase_ATP_BS"/>
</dbReference>
<dbReference type="SUPFAM" id="SSF52058">
    <property type="entry name" value="L domain-like"/>
    <property type="match status" value="1"/>
</dbReference>
<dbReference type="Gene3D" id="3.30.200.20">
    <property type="entry name" value="Phosphorylase Kinase, domain 1"/>
    <property type="match status" value="1"/>
</dbReference>
<dbReference type="FunFam" id="3.30.200.20:FF:000432">
    <property type="entry name" value="LRR receptor-like serine/threonine-protein kinase EFR"/>
    <property type="match status" value="1"/>
</dbReference>
<evidence type="ECO:0000256" key="18">
    <source>
        <dbReference type="ARBA" id="ARBA00023170"/>
    </source>
</evidence>
<keyword evidence="18" id="KW-0675">Receptor</keyword>
<dbReference type="Pfam" id="PF07714">
    <property type="entry name" value="PK_Tyr_Ser-Thr"/>
    <property type="match status" value="1"/>
</dbReference>
<evidence type="ECO:0000256" key="6">
    <source>
        <dbReference type="ARBA" id="ARBA00022527"/>
    </source>
</evidence>
<evidence type="ECO:0000256" key="11">
    <source>
        <dbReference type="ARBA" id="ARBA00022729"/>
    </source>
</evidence>
<dbReference type="Pfam" id="PF13855">
    <property type="entry name" value="LRR_8"/>
    <property type="match status" value="1"/>
</dbReference>
<dbReference type="InterPro" id="IPR032675">
    <property type="entry name" value="LRR_dom_sf"/>
</dbReference>
<evidence type="ECO:0000256" key="22">
    <source>
        <dbReference type="PROSITE-ProRule" id="PRU10141"/>
    </source>
</evidence>
<evidence type="ECO:0000256" key="1">
    <source>
        <dbReference type="ARBA" id="ARBA00004162"/>
    </source>
</evidence>
<comment type="subcellular location">
    <subcellularLocation>
        <location evidence="1">Cell membrane</location>
        <topology evidence="1">Single-pass membrane protein</topology>
    </subcellularLocation>
    <subcellularLocation>
        <location evidence="2">Membrane</location>
        <topology evidence="2">Single-pass type I membrane protein</topology>
    </subcellularLocation>
</comment>
<dbReference type="GO" id="GO:0004674">
    <property type="term" value="F:protein serine/threonine kinase activity"/>
    <property type="evidence" value="ECO:0007669"/>
    <property type="project" value="UniProtKB-KW"/>
</dbReference>
<protein>
    <recommendedName>
        <fullName evidence="4">non-specific serine/threonine protein kinase</fullName>
        <ecNumber evidence="4">2.7.11.1</ecNumber>
    </recommendedName>
</protein>
<dbReference type="InterPro" id="IPR003591">
    <property type="entry name" value="Leu-rich_rpt_typical-subtyp"/>
</dbReference>
<keyword evidence="16 24" id="KW-1133">Transmembrane helix</keyword>
<dbReference type="PROSITE" id="PS50011">
    <property type="entry name" value="PROTEIN_KINASE_DOM"/>
    <property type="match status" value="1"/>
</dbReference>
<keyword evidence="10 24" id="KW-0812">Transmembrane</keyword>
<feature type="region of interest" description="Disordered" evidence="23">
    <location>
        <begin position="425"/>
        <end position="458"/>
    </location>
</feature>
<dbReference type="SUPFAM" id="SSF56112">
    <property type="entry name" value="Protein kinase-like (PK-like)"/>
    <property type="match status" value="1"/>
</dbReference>
<evidence type="ECO:0000256" key="9">
    <source>
        <dbReference type="ARBA" id="ARBA00022679"/>
    </source>
</evidence>
<keyword evidence="11" id="KW-0732">Signal</keyword>
<keyword evidence="6" id="KW-0723">Serine/threonine-protein kinase</keyword>
<sequence length="1799" mass="200568">MIDSKSVVSQVQELQVIIHDLLEEGLIVNDSFQVAAIVEKLPPLWKEFKNYLKHKRKEMTVEDLIVQLRIEGDNKAAERRSKGNSTMNGAHIVKNDQNNSKKRKKVEHGSNQPKKKFKGKCFNFGKIGHKSTDYQAPKKGKKKDQANLIESNKDYDDLCAMFTEYNLVGNPRGWWMDSGATRHVCVNKELFSSFAPSQAEEMIYMANSATAKVEGTGKNCLKMTSGKSKFDIKDLGVADVILGIRIHRTPQGLALSQSHYIEKVLDKFKYMEFDIAKTALDVNFALRKNESEGDSQLDQAAIGRVGSMMYNGKSHHIRRRHNTVRELLSSGIITIDYVKSKDNVSDPLTKGLSREGVERTSKEMGLRPRTSPHGGLIVNDAFQVAVIVEKLPPLWKDFKNYLKHKRKEITVEDLIVQLRIEEDNKAAERKSKGNSTINGAHIVEDDQSNSKKRKKRENASIVAKLATKCNLVGNPREWWMDSGATRHISEYPNILWVITISTGHNIWLGTAQGVLTFVCIFRRFIVLATHDNARNSWTVTHTLDNVLSRLDGNVTGFPVDRQQASVYEIHRVKLKGLDGHDEIQLLLFFSSQFAAAAVLGNETDKLALIGFKSQITEDPSGVVASWNESVDFCQWAGVTCSLRHDRVISLNLKRQRLAGTISAHLGNLSFLNSLDLAENSFHGQIPQELSRVLTYSEGNNNLTGIIPASIGNLTSLEELHLSYNKLQGQVPDSVARLIHLKQLGFSVNSLSGEFPSPLYNLSSLKLISLSYNNFSGNLRPDLGHIFPNLQRLYLAQNSFTGSIPSSLANASELLQLDFPENNFTGSIPVSFGNLEHLLWLNTWNNHLGTGELDDLKFLDSLNNCSNLEFLHIGVNQFGGILPHSIVNLSTHLTKLIITGNRIHGNIPNEMSNLVNLDVLSLGYNNINGSIPDSIGRLTNLRTLGLDYSFFSGVIPSSIGNLSQLLYLYLGSNRLEGNIPSTLGNCKQLLYFLLHKNNLSGSIPQQLMSLSSLTIVNVSRNSFTGSLPSDIGNWSHLIALDFSFNNFSGIFPPTIGSCLSLGELYMQGNSLHGTIPDIGALMDLQFLDLSLNSLSGPIPHFMENLNSPQYLNLSFNELEGQVPVIGPFSNVSAVAITGNPKLCGGIQDLHLPPCVTQEPPRTQKKHVLALKFVLAIVFVSLFVVLSLFSAFFYYLRRSSENKPDDRSVSEHFYPKISYKELRDATDEFSSENLVGSGSFGTVYKGTLGSDGTVVAIKVLNMQHQGAYKSFTAECQALRSIRHRNLVKVITACSGSDYKGNEFKALVFEFMQNGSLEQWLHPKRDTQTRSLTILQRINIILDVASALHYLHYQCQTPMIHCDIKPQNVLLDEDLTAHLGDFGLVRLVPGFNTEAGLNRFSSLGVKGTIGYAAPEYGTGAKVSMLGDMYSFGILILEVFSGKRSTDTMSQESFSLHHFVTRALPKGVMELLDRRALDCEMTGKATNEKECWANLNKQQVECLISVFEIGVACSAESPRDRLTMRQVYKRSGLWREIQLEPRLPSLYPSREEAIPIDRPGFIDQYDLSYSKISTGGDIWLGIAQDSNKRAKKDKGIMDLKDDVLVGEIIARLPLKQAIQCKVLNKYLDFKISDSEFSQILLNLQNDGSLELLYSVNGPPKTLHKISLKPINQWQTAFSDDIEILSSCNGLILFDFERAKRFCVFNPITGLHQLIPYPLPSSQLIGNIGLAVDYPNPNQYKVVTISYPAENSNSFYKFHVLSSERPGLWREIQLTTNTSISLSFGSPTVYWRILCTGSEVTVVF</sequence>
<evidence type="ECO:0000256" key="13">
    <source>
        <dbReference type="ARBA" id="ARBA00022741"/>
    </source>
</evidence>
<evidence type="ECO:0000256" key="15">
    <source>
        <dbReference type="ARBA" id="ARBA00022840"/>
    </source>
</evidence>
<dbReference type="PROSITE" id="PS00107">
    <property type="entry name" value="PROTEIN_KINASE_ATP"/>
    <property type="match status" value="1"/>
</dbReference>
<comment type="catalytic activity">
    <reaction evidence="20">
        <text>L-threonyl-[protein] + ATP = O-phospho-L-threonyl-[protein] + ADP + H(+)</text>
        <dbReference type="Rhea" id="RHEA:46608"/>
        <dbReference type="Rhea" id="RHEA-COMP:11060"/>
        <dbReference type="Rhea" id="RHEA-COMP:11605"/>
        <dbReference type="ChEBI" id="CHEBI:15378"/>
        <dbReference type="ChEBI" id="CHEBI:30013"/>
        <dbReference type="ChEBI" id="CHEBI:30616"/>
        <dbReference type="ChEBI" id="CHEBI:61977"/>
        <dbReference type="ChEBI" id="CHEBI:456216"/>
        <dbReference type="EC" id="2.7.11.1"/>
    </reaction>
</comment>
<evidence type="ECO:0000256" key="20">
    <source>
        <dbReference type="ARBA" id="ARBA00047899"/>
    </source>
</evidence>
<dbReference type="PANTHER" id="PTHR27008:SF499">
    <property type="entry name" value="OS06G0581500 PROTEIN"/>
    <property type="match status" value="1"/>
</dbReference>
<dbReference type="FunFam" id="3.80.10.10:FF:000676">
    <property type="entry name" value="LRR receptor-like serine/threonine-protein kinase FLS2"/>
    <property type="match status" value="1"/>
</dbReference>
<feature type="transmembrane region" description="Helical" evidence="24">
    <location>
        <begin position="1171"/>
        <end position="1194"/>
    </location>
</feature>
<comment type="catalytic activity">
    <reaction evidence="21">
        <text>L-seryl-[protein] + ATP = O-phospho-L-seryl-[protein] + ADP + H(+)</text>
        <dbReference type="Rhea" id="RHEA:17989"/>
        <dbReference type="Rhea" id="RHEA-COMP:9863"/>
        <dbReference type="Rhea" id="RHEA-COMP:11604"/>
        <dbReference type="ChEBI" id="CHEBI:15378"/>
        <dbReference type="ChEBI" id="CHEBI:29999"/>
        <dbReference type="ChEBI" id="CHEBI:30616"/>
        <dbReference type="ChEBI" id="CHEBI:83421"/>
        <dbReference type="ChEBI" id="CHEBI:456216"/>
        <dbReference type="EC" id="2.7.11.1"/>
    </reaction>
</comment>
<evidence type="ECO:0000313" key="26">
    <source>
        <dbReference type="EMBL" id="PHT61769.1"/>
    </source>
</evidence>
<keyword evidence="15 22" id="KW-0067">ATP-binding</keyword>
<dbReference type="Pfam" id="PF00560">
    <property type="entry name" value="LRR_1"/>
    <property type="match status" value="6"/>
</dbReference>
<dbReference type="InterPro" id="IPR051809">
    <property type="entry name" value="Plant_receptor-like_S/T_kinase"/>
</dbReference>
<dbReference type="Proteomes" id="UP000222542">
    <property type="component" value="Unassembled WGS sequence"/>
</dbReference>
<evidence type="ECO:0000256" key="19">
    <source>
        <dbReference type="ARBA" id="ARBA00023180"/>
    </source>
</evidence>
<dbReference type="InterPro" id="IPR001611">
    <property type="entry name" value="Leu-rich_rpt"/>
</dbReference>
<dbReference type="Gene3D" id="1.10.510.10">
    <property type="entry name" value="Transferase(Phosphotransferase) domain 1"/>
    <property type="match status" value="1"/>
</dbReference>
<keyword evidence="19" id="KW-0325">Glycoprotein</keyword>
<name>A0A2G2XWF4_CAPAN</name>
<comment type="similarity">
    <text evidence="3">Belongs to the protein kinase superfamily. Ser/Thr protein kinase family.</text>
</comment>
<dbReference type="Pfam" id="PF08263">
    <property type="entry name" value="LRRNT_2"/>
    <property type="match status" value="1"/>
</dbReference>
<keyword evidence="14" id="KW-0418">Kinase</keyword>
<dbReference type="InterPro" id="IPR001245">
    <property type="entry name" value="Ser-Thr/Tyr_kinase_cat_dom"/>
</dbReference>
<evidence type="ECO:0000313" key="27">
    <source>
        <dbReference type="Proteomes" id="UP000222542"/>
    </source>
</evidence>
<dbReference type="Pfam" id="PF14223">
    <property type="entry name" value="Retrotran_gag_2"/>
    <property type="match status" value="1"/>
</dbReference>
<feature type="binding site" evidence="22">
    <location>
        <position position="1256"/>
    </location>
    <ligand>
        <name>ATP</name>
        <dbReference type="ChEBI" id="CHEBI:30616"/>
    </ligand>
</feature>
<accession>A0A2G2XWF4</accession>
<evidence type="ECO:0000256" key="14">
    <source>
        <dbReference type="ARBA" id="ARBA00022777"/>
    </source>
</evidence>
<evidence type="ECO:0000256" key="8">
    <source>
        <dbReference type="ARBA" id="ARBA00022614"/>
    </source>
</evidence>
<dbReference type="Gene3D" id="3.80.10.10">
    <property type="entry name" value="Ribonuclease Inhibitor"/>
    <property type="match status" value="3"/>
</dbReference>
<reference evidence="26 27" key="1">
    <citation type="journal article" date="2014" name="Nat. Genet.">
        <title>Genome sequence of the hot pepper provides insights into the evolution of pungency in Capsicum species.</title>
        <authorList>
            <person name="Kim S."/>
            <person name="Park M."/>
            <person name="Yeom S.I."/>
            <person name="Kim Y.M."/>
            <person name="Lee J.M."/>
            <person name="Lee H.A."/>
            <person name="Seo E."/>
            <person name="Choi J."/>
            <person name="Cheong K."/>
            <person name="Kim K.T."/>
            <person name="Jung K."/>
            <person name="Lee G.W."/>
            <person name="Oh S.K."/>
            <person name="Bae C."/>
            <person name="Kim S.B."/>
            <person name="Lee H.Y."/>
            <person name="Kim S.Y."/>
            <person name="Kim M.S."/>
            <person name="Kang B.C."/>
            <person name="Jo Y.D."/>
            <person name="Yang H.B."/>
            <person name="Jeong H.J."/>
            <person name="Kang W.H."/>
            <person name="Kwon J.K."/>
            <person name="Shin C."/>
            <person name="Lim J.Y."/>
            <person name="Park J.H."/>
            <person name="Huh J.H."/>
            <person name="Kim J.S."/>
            <person name="Kim B.D."/>
            <person name="Cohen O."/>
            <person name="Paran I."/>
            <person name="Suh M.C."/>
            <person name="Lee S.B."/>
            <person name="Kim Y.K."/>
            <person name="Shin Y."/>
            <person name="Noh S.J."/>
            <person name="Park J."/>
            <person name="Seo Y.S."/>
            <person name="Kwon S.Y."/>
            <person name="Kim H.A."/>
            <person name="Park J.M."/>
            <person name="Kim H.J."/>
            <person name="Choi S.B."/>
            <person name="Bosland P.W."/>
            <person name="Reeves G."/>
            <person name="Jo S.H."/>
            <person name="Lee B.W."/>
            <person name="Cho H.T."/>
            <person name="Choi H.S."/>
            <person name="Lee M.S."/>
            <person name="Yu Y."/>
            <person name="Do Choi Y."/>
            <person name="Park B.S."/>
            <person name="van Deynze A."/>
            <person name="Ashrafi H."/>
            <person name="Hill T."/>
            <person name="Kim W.T."/>
            <person name="Pai H.S."/>
            <person name="Ahn H.K."/>
            <person name="Yeam I."/>
            <person name="Giovannoni J.J."/>
            <person name="Rose J.K."/>
            <person name="Sorensen I."/>
            <person name="Lee S.J."/>
            <person name="Kim R.W."/>
            <person name="Choi I.Y."/>
            <person name="Choi B.S."/>
            <person name="Lim J.S."/>
            <person name="Lee Y.H."/>
            <person name="Choi D."/>
        </authorList>
    </citation>
    <scope>NUCLEOTIDE SEQUENCE [LARGE SCALE GENOMIC DNA]</scope>
    <source>
        <strain evidence="27">cv. CM334</strain>
    </source>
</reference>
<dbReference type="InterPro" id="IPR011009">
    <property type="entry name" value="Kinase-like_dom_sf"/>
</dbReference>
<comment type="caution">
    <text evidence="26">The sequence shown here is derived from an EMBL/GenBank/DDBJ whole genome shotgun (WGS) entry which is preliminary data.</text>
</comment>
<evidence type="ECO:0000256" key="23">
    <source>
        <dbReference type="SAM" id="MobiDB-lite"/>
    </source>
</evidence>
<keyword evidence="5" id="KW-1003">Cell membrane</keyword>
<keyword evidence="17 24" id="KW-0472">Membrane</keyword>
<evidence type="ECO:0000256" key="12">
    <source>
        <dbReference type="ARBA" id="ARBA00022737"/>
    </source>
</evidence>
<feature type="compositionally biased region" description="Basic and acidic residues" evidence="23">
    <location>
        <begin position="352"/>
        <end position="366"/>
    </location>
</feature>
<organism evidence="26 27">
    <name type="scientific">Capsicum annuum</name>
    <name type="common">Capsicum pepper</name>
    <dbReference type="NCBI Taxonomy" id="4072"/>
    <lineage>
        <taxon>Eukaryota</taxon>
        <taxon>Viridiplantae</taxon>
        <taxon>Streptophyta</taxon>
        <taxon>Embryophyta</taxon>
        <taxon>Tracheophyta</taxon>
        <taxon>Spermatophyta</taxon>
        <taxon>Magnoliopsida</taxon>
        <taxon>eudicotyledons</taxon>
        <taxon>Gunneridae</taxon>
        <taxon>Pentapetalae</taxon>
        <taxon>asterids</taxon>
        <taxon>lamiids</taxon>
        <taxon>Solanales</taxon>
        <taxon>Solanaceae</taxon>
        <taxon>Solanoideae</taxon>
        <taxon>Capsiceae</taxon>
        <taxon>Capsicum</taxon>
    </lineage>
</organism>
<keyword evidence="8" id="KW-0433">Leucine-rich repeat</keyword>